<organism evidence="2 3">
    <name type="scientific">Corynebacterium striatum</name>
    <dbReference type="NCBI Taxonomy" id="43770"/>
    <lineage>
        <taxon>Bacteria</taxon>
        <taxon>Bacillati</taxon>
        <taxon>Actinomycetota</taxon>
        <taxon>Actinomycetes</taxon>
        <taxon>Mycobacteriales</taxon>
        <taxon>Corynebacteriaceae</taxon>
        <taxon>Corynebacterium</taxon>
    </lineage>
</organism>
<dbReference type="EMBL" id="CP021253">
    <property type="protein sequence ID" value="ART22524.1"/>
    <property type="molecule type" value="Genomic_DNA"/>
</dbReference>
<dbReference type="Pfam" id="PF13460">
    <property type="entry name" value="NAD_binding_10"/>
    <property type="match status" value="1"/>
</dbReference>
<proteinExistence type="predicted"/>
<dbReference type="Gene3D" id="3.40.50.720">
    <property type="entry name" value="NAD(P)-binding Rossmann-like Domain"/>
    <property type="match status" value="1"/>
</dbReference>
<dbReference type="AlphaFoldDB" id="A0A2Z2J6L7"/>
<dbReference type="GO" id="GO:0016646">
    <property type="term" value="F:oxidoreductase activity, acting on the CH-NH group of donors, NAD or NADP as acceptor"/>
    <property type="evidence" value="ECO:0007669"/>
    <property type="project" value="TreeGrafter"/>
</dbReference>
<reference evidence="2 3" key="1">
    <citation type="submission" date="2017-05" db="EMBL/GenBank/DDBJ databases">
        <title>Complete genome sequence of Corynebacterium striatum KC-Na-1 isolated from Neophocaena asiaeorientalis in Korea.</title>
        <authorList>
            <person name="Kim J.H."/>
            <person name="Lee K."/>
        </authorList>
    </citation>
    <scope>NUCLEOTIDE SEQUENCE [LARGE SCALE GENOMIC DNA]</scope>
    <source>
        <strain evidence="2 3">KC-Na-01</strain>
        <plasmid evidence="3">pcs-na-1</plasmid>
    </source>
</reference>
<dbReference type="PANTHER" id="PTHR43355:SF2">
    <property type="entry name" value="FLAVIN REDUCTASE (NADPH)"/>
    <property type="match status" value="1"/>
</dbReference>
<gene>
    <name evidence="2" type="ORF">CBE89_13170</name>
</gene>
<dbReference type="Proteomes" id="UP000250197">
    <property type="component" value="Plasmid pCs-Na-1"/>
</dbReference>
<feature type="domain" description="NAD(P)-binding" evidence="1">
    <location>
        <begin position="9"/>
        <end position="204"/>
    </location>
</feature>
<keyword evidence="2" id="KW-0614">Plasmid</keyword>
<sequence>MKMHILILGANGQVGAVLSRLAISRGHSVSGVTRSSTPDFLSGPGTQLIHGDAYDKNFLTSVASGVDVVVNATRPSPGREAELVQGSINVAEVCHDLGVRLVVSGGAGSLPVSDDEGAPRTINTEFVQDAWRDIAVASTNQFDTLMESLPDSDWTYVAPPANLIDGPELGNYRLSFSSLVQNQDGVSELSWRDFADLLLNEIESPSGHRIVTGGY</sequence>
<geneLocation type="plasmid" evidence="3">
    <name>pcs-na-1</name>
</geneLocation>
<name>A0A2Z2J6L7_CORST</name>
<dbReference type="SUPFAM" id="SSF51735">
    <property type="entry name" value="NAD(P)-binding Rossmann-fold domains"/>
    <property type="match status" value="1"/>
</dbReference>
<evidence type="ECO:0000313" key="3">
    <source>
        <dbReference type="Proteomes" id="UP000250197"/>
    </source>
</evidence>
<accession>A0A2Z2J6L7</accession>
<evidence type="ECO:0000313" key="2">
    <source>
        <dbReference type="EMBL" id="ART22524.1"/>
    </source>
</evidence>
<dbReference type="PANTHER" id="PTHR43355">
    <property type="entry name" value="FLAVIN REDUCTASE (NADPH)"/>
    <property type="match status" value="1"/>
</dbReference>
<dbReference type="KEGG" id="cstr:CBE89_13170"/>
<dbReference type="InterPro" id="IPR036291">
    <property type="entry name" value="NAD(P)-bd_dom_sf"/>
</dbReference>
<dbReference type="InterPro" id="IPR016040">
    <property type="entry name" value="NAD(P)-bd_dom"/>
</dbReference>
<dbReference type="InterPro" id="IPR051606">
    <property type="entry name" value="Polyketide_Oxido-like"/>
</dbReference>
<protein>
    <recommendedName>
        <fullName evidence="1">NAD(P)-binding domain-containing protein</fullName>
    </recommendedName>
</protein>
<evidence type="ECO:0000259" key="1">
    <source>
        <dbReference type="Pfam" id="PF13460"/>
    </source>
</evidence>